<dbReference type="AlphaFoldDB" id="A0A061JLC3"/>
<dbReference type="HOGENOM" id="CLU_063224_1_0_6"/>
<reference evidence="4 5" key="1">
    <citation type="journal article" date="2013" name="Genome Announc.">
        <title>Draft Genome of the Nitrogen-Fixing Bacterium Pseudomonas stutzeri Strain KOS6 Isolated from Industrial Hydrocarbon Sludge.</title>
        <authorList>
            <person name="Grigoryeva T.V."/>
            <person name="Laikov A.V."/>
            <person name="Naumova R.P."/>
            <person name="Manolov A.I."/>
            <person name="Larin A.K."/>
            <person name="Karpova I.Y."/>
            <person name="Semashko T.A."/>
            <person name="Alexeev D.G."/>
            <person name="Kostryukova E.S."/>
            <person name="Muller R."/>
            <person name="Govorun V.M."/>
        </authorList>
    </citation>
    <scope>NUCLEOTIDE SEQUENCE [LARGE SCALE GENOMIC DNA]</scope>
    <source>
        <strain evidence="4 5">KOS6</strain>
    </source>
</reference>
<keyword evidence="2" id="KW-0604">Photosystem II</keyword>
<name>A0A061JLC3_STUST</name>
<comment type="caution">
    <text evidence="4">The sequence shown here is derived from an EMBL/GenBank/DDBJ whole genome shotgun (WGS) entry which is preliminary data.</text>
</comment>
<evidence type="ECO:0000256" key="2">
    <source>
        <dbReference type="ARBA" id="ARBA00023276"/>
    </source>
</evidence>
<evidence type="ECO:0000313" key="4">
    <source>
        <dbReference type="EMBL" id="EWC40572.1"/>
    </source>
</evidence>
<dbReference type="PANTHER" id="PTHR47199:SF2">
    <property type="entry name" value="PHOTOSYSTEM II STABILITY_ASSEMBLY FACTOR HCF136, CHLOROPLASTIC"/>
    <property type="match status" value="1"/>
</dbReference>
<dbReference type="CDD" id="cd15482">
    <property type="entry name" value="Sialidase_non-viral"/>
    <property type="match status" value="1"/>
</dbReference>
<dbReference type="PANTHER" id="PTHR47199">
    <property type="entry name" value="PHOTOSYSTEM II STABILITY/ASSEMBLY FACTOR HCF136, CHLOROPLASTIC"/>
    <property type="match status" value="1"/>
</dbReference>
<accession>A0A061JLC3</accession>
<dbReference type="eggNOG" id="COG4447">
    <property type="taxonomic scope" value="Bacteria"/>
</dbReference>
<dbReference type="InterPro" id="IPR028203">
    <property type="entry name" value="PSII_CF48-like_dom"/>
</dbReference>
<feature type="domain" description="Photosynthesis system II assembly factor Ycf48/Hcf136-like" evidence="3">
    <location>
        <begin position="97"/>
        <end position="151"/>
    </location>
</feature>
<dbReference type="EMBL" id="AMCZ02000019">
    <property type="protein sequence ID" value="EWC40572.1"/>
    <property type="molecule type" value="Genomic_DNA"/>
</dbReference>
<dbReference type="OrthoDB" id="9813892at2"/>
<evidence type="ECO:0000259" key="3">
    <source>
        <dbReference type="Pfam" id="PF14870"/>
    </source>
</evidence>
<dbReference type="SUPFAM" id="SSF110296">
    <property type="entry name" value="Oligoxyloglucan reducing end-specific cellobiohydrolase"/>
    <property type="match status" value="1"/>
</dbReference>
<gene>
    <name evidence="4" type="ORF">B597_014820</name>
</gene>
<dbReference type="GO" id="GO:0015979">
    <property type="term" value="P:photosynthesis"/>
    <property type="evidence" value="ECO:0007669"/>
    <property type="project" value="UniProtKB-KW"/>
</dbReference>
<dbReference type="Gene3D" id="2.130.10.10">
    <property type="entry name" value="YVTN repeat-like/Quinoprotein amine dehydrogenase"/>
    <property type="match status" value="1"/>
</dbReference>
<evidence type="ECO:0000313" key="5">
    <source>
        <dbReference type="Proteomes" id="UP000026923"/>
    </source>
</evidence>
<organism evidence="4 5">
    <name type="scientific">Stutzerimonas stutzeri KOS6</name>
    <dbReference type="NCBI Taxonomy" id="1218352"/>
    <lineage>
        <taxon>Bacteria</taxon>
        <taxon>Pseudomonadati</taxon>
        <taxon>Pseudomonadota</taxon>
        <taxon>Gammaproteobacteria</taxon>
        <taxon>Pseudomonadales</taxon>
        <taxon>Pseudomonadaceae</taxon>
        <taxon>Stutzerimonas</taxon>
    </lineage>
</organism>
<protein>
    <recommendedName>
        <fullName evidence="3">Photosynthesis system II assembly factor Ycf48/Hcf136-like domain-containing protein</fullName>
    </recommendedName>
</protein>
<dbReference type="InterPro" id="IPR015943">
    <property type="entry name" value="WD40/YVTN_repeat-like_dom_sf"/>
</dbReference>
<evidence type="ECO:0000256" key="1">
    <source>
        <dbReference type="ARBA" id="ARBA00022531"/>
    </source>
</evidence>
<keyword evidence="1" id="KW-0602">Photosynthesis</keyword>
<dbReference type="GO" id="GO:0009523">
    <property type="term" value="C:photosystem II"/>
    <property type="evidence" value="ECO:0007669"/>
    <property type="project" value="UniProtKB-KW"/>
</dbReference>
<dbReference type="Proteomes" id="UP000026923">
    <property type="component" value="Unassembled WGS sequence"/>
</dbReference>
<dbReference type="Pfam" id="PF14870">
    <property type="entry name" value="PSII_BNR"/>
    <property type="match status" value="2"/>
</dbReference>
<proteinExistence type="predicted"/>
<sequence>MSEPVQRRTLFGRAAVPCQAKASRFHSSVAGVLSLCGAFSVLLLTAAAPAQAATDSQARYSIESAKAVSNLLLDITRAGDRLVVAGDRGHILYSDDQADSWTQAKVPTRQMLTAIDFVDDKHGWAVGHDALVLATADGGESWSVQYEDREREAPLLDVWFEDTRHGIAVGAYGALIETVDGGQSWDDISERLDNEDGFHLNAIAHIEGAGLFLVGEMGGMFRSADLGATWERVESPYQGSFFGVVGGSEPGFVIAFGLRGHLFRSTDFGDSWETIELGDGDGQALESGLAAGSLLGDGRIVVVGHGGSVLTSSDQGRSFELYSRPDRRSLSGVTSDSQGNLILVGQGGVRITSPSGADLAPKQ</sequence>
<feature type="domain" description="Photosynthesis system II assembly factor Ycf48/Hcf136-like" evidence="3">
    <location>
        <begin position="152"/>
        <end position="234"/>
    </location>
</feature>